<comment type="caution">
    <text evidence="1">The sequence shown here is derived from an EMBL/GenBank/DDBJ whole genome shotgun (WGS) entry which is preliminary data.</text>
</comment>
<reference evidence="1" key="1">
    <citation type="journal article" date="2023" name="Science">
        <title>Genome structures resolve the early diversification of teleost fishes.</title>
        <authorList>
            <person name="Parey E."/>
            <person name="Louis A."/>
            <person name="Montfort J."/>
            <person name="Bouchez O."/>
            <person name="Roques C."/>
            <person name="Iampietro C."/>
            <person name="Lluch J."/>
            <person name="Castinel A."/>
            <person name="Donnadieu C."/>
            <person name="Desvignes T."/>
            <person name="Floi Bucao C."/>
            <person name="Jouanno E."/>
            <person name="Wen M."/>
            <person name="Mejri S."/>
            <person name="Dirks R."/>
            <person name="Jansen H."/>
            <person name="Henkel C."/>
            <person name="Chen W.J."/>
            <person name="Zahm M."/>
            <person name="Cabau C."/>
            <person name="Klopp C."/>
            <person name="Thompson A.W."/>
            <person name="Robinson-Rechavi M."/>
            <person name="Braasch I."/>
            <person name="Lecointre G."/>
            <person name="Bobe J."/>
            <person name="Postlethwait J.H."/>
            <person name="Berthelot C."/>
            <person name="Roest Crollius H."/>
            <person name="Guiguen Y."/>
        </authorList>
    </citation>
    <scope>NUCLEOTIDE SEQUENCE</scope>
    <source>
        <strain evidence="1">NC1722</strain>
    </source>
</reference>
<proteinExistence type="predicted"/>
<dbReference type="AlphaFoldDB" id="A0AAD7SIN6"/>
<keyword evidence="2" id="KW-1185">Reference proteome</keyword>
<sequence length="155" mass="16729">MEGADVEVELIFNETSSEPIPSNEDVAETLETAVTSPNSTLINDFNLTIVADTIRIEPIYTSAFNSFIRLEVQSFRQGSIITQADLIFKSTGSLPSNEQIVSTLRNAITNSQISFDIDPNSIIITSATPSGGSSMTSVFTSSCLAMVSLLLSHCW</sequence>
<dbReference type="Proteomes" id="UP001221898">
    <property type="component" value="Unassembled WGS sequence"/>
</dbReference>
<name>A0AAD7SIN6_9TELE</name>
<organism evidence="1 2">
    <name type="scientific">Aldrovandia affinis</name>
    <dbReference type="NCBI Taxonomy" id="143900"/>
    <lineage>
        <taxon>Eukaryota</taxon>
        <taxon>Metazoa</taxon>
        <taxon>Chordata</taxon>
        <taxon>Craniata</taxon>
        <taxon>Vertebrata</taxon>
        <taxon>Euteleostomi</taxon>
        <taxon>Actinopterygii</taxon>
        <taxon>Neopterygii</taxon>
        <taxon>Teleostei</taxon>
        <taxon>Notacanthiformes</taxon>
        <taxon>Halosauridae</taxon>
        <taxon>Aldrovandia</taxon>
    </lineage>
</organism>
<evidence type="ECO:0000313" key="2">
    <source>
        <dbReference type="Proteomes" id="UP001221898"/>
    </source>
</evidence>
<accession>A0AAD7SIN6</accession>
<protein>
    <recommendedName>
        <fullName evidence="3">SEA domain-containing protein</fullName>
    </recommendedName>
</protein>
<dbReference type="EMBL" id="JAINUG010000059">
    <property type="protein sequence ID" value="KAJ8403321.1"/>
    <property type="molecule type" value="Genomic_DNA"/>
</dbReference>
<evidence type="ECO:0008006" key="3">
    <source>
        <dbReference type="Google" id="ProtNLM"/>
    </source>
</evidence>
<evidence type="ECO:0000313" key="1">
    <source>
        <dbReference type="EMBL" id="KAJ8403321.1"/>
    </source>
</evidence>
<gene>
    <name evidence="1" type="ORF">AAFF_G00355380</name>
</gene>